<feature type="compositionally biased region" description="Basic and acidic residues" evidence="1">
    <location>
        <begin position="201"/>
        <end position="211"/>
    </location>
</feature>
<protein>
    <submittedName>
        <fullName evidence="2">Uncharacterized protein</fullName>
    </submittedName>
</protein>
<accession>A0A395VFW4</accession>
<gene>
    <name evidence="2" type="ORF">DWX93_04105</name>
</gene>
<proteinExistence type="predicted"/>
<dbReference type="Proteomes" id="UP000266172">
    <property type="component" value="Unassembled WGS sequence"/>
</dbReference>
<dbReference type="EMBL" id="QRVL01000001">
    <property type="protein sequence ID" value="RGS42726.1"/>
    <property type="molecule type" value="Genomic_DNA"/>
</dbReference>
<feature type="region of interest" description="Disordered" evidence="1">
    <location>
        <begin position="201"/>
        <end position="221"/>
    </location>
</feature>
<sequence>MPIRRNNIVQITRDNYSQYAQMVQQMFGKKASSNDPLAQCDYGNFSLRFKPVDINFTKPNWDTIMTKRDKPAMSEEEFDEAIKELARKEFATGKRDDDAYRKLCMQHGETVSPDRKAIYESSMKKTGGKMNAACMFWDSKGNKTLSYNPESRNWKAISTDEEFARARVFTSIYNDELARLKEEYGEKAKGNVSYSKIKADISAEESKEKNNNEGNTIDLQI</sequence>
<organism evidence="2 3">
    <name type="scientific">Roseburia hominis</name>
    <dbReference type="NCBI Taxonomy" id="301301"/>
    <lineage>
        <taxon>Bacteria</taxon>
        <taxon>Bacillati</taxon>
        <taxon>Bacillota</taxon>
        <taxon>Clostridia</taxon>
        <taxon>Lachnospirales</taxon>
        <taxon>Lachnospiraceae</taxon>
        <taxon>Roseburia</taxon>
    </lineage>
</organism>
<name>A0A395VFW4_9FIRM</name>
<evidence type="ECO:0000313" key="3">
    <source>
        <dbReference type="Proteomes" id="UP000266172"/>
    </source>
</evidence>
<reference evidence="2 3" key="1">
    <citation type="submission" date="2018-08" db="EMBL/GenBank/DDBJ databases">
        <title>A genome reference for cultivated species of the human gut microbiota.</title>
        <authorList>
            <person name="Zou Y."/>
            <person name="Xue W."/>
            <person name="Luo G."/>
        </authorList>
    </citation>
    <scope>NUCLEOTIDE SEQUENCE [LARGE SCALE GENOMIC DNA]</scope>
    <source>
        <strain evidence="2 3">AF22-12AC</strain>
    </source>
</reference>
<evidence type="ECO:0000313" key="2">
    <source>
        <dbReference type="EMBL" id="RGS42726.1"/>
    </source>
</evidence>
<dbReference type="AlphaFoldDB" id="A0A395VFW4"/>
<evidence type="ECO:0000256" key="1">
    <source>
        <dbReference type="SAM" id="MobiDB-lite"/>
    </source>
</evidence>
<comment type="caution">
    <text evidence="2">The sequence shown here is derived from an EMBL/GenBank/DDBJ whole genome shotgun (WGS) entry which is preliminary data.</text>
</comment>